<feature type="domain" description="Fibronectin type-III" evidence="1">
    <location>
        <begin position="7"/>
        <end position="113"/>
    </location>
</feature>
<dbReference type="AlphaFoldDB" id="A0A383CF04"/>
<organism evidence="2">
    <name type="scientific">marine metagenome</name>
    <dbReference type="NCBI Taxonomy" id="408172"/>
    <lineage>
        <taxon>unclassified sequences</taxon>
        <taxon>metagenomes</taxon>
        <taxon>ecological metagenomes</taxon>
    </lineage>
</organism>
<dbReference type="CDD" id="cd00063">
    <property type="entry name" value="FN3"/>
    <property type="match status" value="1"/>
</dbReference>
<dbReference type="EMBL" id="UINC01208203">
    <property type="protein sequence ID" value="SVE30629.1"/>
    <property type="molecule type" value="Genomic_DNA"/>
</dbReference>
<gene>
    <name evidence="2" type="ORF">METZ01_LOCUS483483</name>
</gene>
<dbReference type="InterPro" id="IPR003961">
    <property type="entry name" value="FN3_dom"/>
</dbReference>
<name>A0A383CF04_9ZZZZ</name>
<feature type="non-terminal residue" evidence="2">
    <location>
        <position position="1"/>
    </location>
</feature>
<dbReference type="InterPro" id="IPR036116">
    <property type="entry name" value="FN3_sf"/>
</dbReference>
<protein>
    <recommendedName>
        <fullName evidence="1">Fibronectin type-III domain-containing protein</fullName>
    </recommendedName>
</protein>
<evidence type="ECO:0000313" key="2">
    <source>
        <dbReference type="EMBL" id="SVE30629.1"/>
    </source>
</evidence>
<feature type="non-terminal residue" evidence="2">
    <location>
        <position position="241"/>
    </location>
</feature>
<sequence length="241" mass="26095">SVCAEDAPTGLFVDGIIHSRAVINWDNMNSSICIVDQYRIQYRVVGASAWMSKTMGAPIGSCGANGTTGNNRIDKLILDLTGETDYEYRMKAWYCGGGSSAWTSIHTFTTATICPNVGNLAVYGATPTKATFTWDASNGVYSFVRLKARVDSISNPTDPDWFQIGGMGVSYGTNTKDKNGLTPGETYRGQARAFCDPNGGAYFSLTWTPLVYWTQPTVRVEGGGAIANLEVYPNPSRDVFN</sequence>
<reference evidence="2" key="1">
    <citation type="submission" date="2018-05" db="EMBL/GenBank/DDBJ databases">
        <authorList>
            <person name="Lanie J.A."/>
            <person name="Ng W.-L."/>
            <person name="Kazmierczak K.M."/>
            <person name="Andrzejewski T.M."/>
            <person name="Davidsen T.M."/>
            <person name="Wayne K.J."/>
            <person name="Tettelin H."/>
            <person name="Glass J.I."/>
            <person name="Rusch D."/>
            <person name="Podicherti R."/>
            <person name="Tsui H.-C.T."/>
            <person name="Winkler M.E."/>
        </authorList>
    </citation>
    <scope>NUCLEOTIDE SEQUENCE</scope>
</reference>
<dbReference type="SUPFAM" id="SSF49265">
    <property type="entry name" value="Fibronectin type III"/>
    <property type="match status" value="1"/>
</dbReference>
<dbReference type="PROSITE" id="PS50853">
    <property type="entry name" value="FN3"/>
    <property type="match status" value="1"/>
</dbReference>
<dbReference type="SMART" id="SM00060">
    <property type="entry name" value="FN3"/>
    <property type="match status" value="2"/>
</dbReference>
<accession>A0A383CF04</accession>
<evidence type="ECO:0000259" key="1">
    <source>
        <dbReference type="PROSITE" id="PS50853"/>
    </source>
</evidence>
<dbReference type="InterPro" id="IPR013783">
    <property type="entry name" value="Ig-like_fold"/>
</dbReference>
<proteinExistence type="predicted"/>
<dbReference type="Gene3D" id="2.60.40.10">
    <property type="entry name" value="Immunoglobulins"/>
    <property type="match status" value="2"/>
</dbReference>